<accession>I7LC93</accession>
<dbReference type="STRING" id="1423751.FC38_GL000571"/>
<keyword evidence="4" id="KW-0902">Two-component regulatory system</keyword>
<keyword evidence="3 8" id="KW-0597">Phosphoprotein</keyword>
<dbReference type="PANTHER" id="PTHR42713:SF3">
    <property type="entry name" value="TRANSCRIPTIONAL REGULATORY PROTEIN HPTR"/>
    <property type="match status" value="1"/>
</dbReference>
<dbReference type="GO" id="GO:0003700">
    <property type="term" value="F:DNA-binding transcription factor activity"/>
    <property type="evidence" value="ECO:0007669"/>
    <property type="project" value="InterPro"/>
</dbReference>
<organism evidence="11 12">
    <name type="scientific">Lactobacillus gigeriorum DSM 23908 = CRBIP 24.85</name>
    <dbReference type="NCBI Taxonomy" id="1423751"/>
    <lineage>
        <taxon>Bacteria</taxon>
        <taxon>Bacillati</taxon>
        <taxon>Bacillota</taxon>
        <taxon>Bacilli</taxon>
        <taxon>Lactobacillales</taxon>
        <taxon>Lactobacillaceae</taxon>
        <taxon>Lactobacillus</taxon>
    </lineage>
</organism>
<dbReference type="GO" id="GO:0043565">
    <property type="term" value="F:sequence-specific DNA binding"/>
    <property type="evidence" value="ECO:0007669"/>
    <property type="project" value="InterPro"/>
</dbReference>
<evidence type="ECO:0000259" key="10">
    <source>
        <dbReference type="PROSITE" id="PS50110"/>
    </source>
</evidence>
<dbReference type="InterPro" id="IPR020449">
    <property type="entry name" value="Tscrpt_reg_AraC-type_HTH"/>
</dbReference>
<dbReference type="PRINTS" id="PR00032">
    <property type="entry name" value="HTHARAC"/>
</dbReference>
<dbReference type="Gene3D" id="1.10.10.60">
    <property type="entry name" value="Homeodomain-like"/>
    <property type="match status" value="2"/>
</dbReference>
<evidence type="ECO:0000256" key="1">
    <source>
        <dbReference type="ARBA" id="ARBA00004496"/>
    </source>
</evidence>
<dbReference type="SMART" id="SM00448">
    <property type="entry name" value="REC"/>
    <property type="match status" value="1"/>
</dbReference>
<dbReference type="InterPro" id="IPR011006">
    <property type="entry name" value="CheY-like_superfamily"/>
</dbReference>
<feature type="domain" description="HTH araC/xylS-type" evidence="9">
    <location>
        <begin position="348"/>
        <end position="446"/>
    </location>
</feature>
<comment type="subcellular location">
    <subcellularLocation>
        <location evidence="1">Cytoplasm</location>
    </subcellularLocation>
</comment>
<evidence type="ECO:0000256" key="2">
    <source>
        <dbReference type="ARBA" id="ARBA00022490"/>
    </source>
</evidence>
<dbReference type="SUPFAM" id="SSF46689">
    <property type="entry name" value="Homeodomain-like"/>
    <property type="match status" value="1"/>
</dbReference>
<evidence type="ECO:0000256" key="4">
    <source>
        <dbReference type="ARBA" id="ARBA00023012"/>
    </source>
</evidence>
<evidence type="ECO:0000313" key="11">
    <source>
        <dbReference type="EMBL" id="CCI86291.1"/>
    </source>
</evidence>
<comment type="caution">
    <text evidence="11">The sequence shown here is derived from an EMBL/GenBank/DDBJ whole genome shotgun (WGS) entry which is preliminary data.</text>
</comment>
<dbReference type="InterPro" id="IPR018060">
    <property type="entry name" value="HTH_AraC"/>
</dbReference>
<dbReference type="Gene3D" id="3.40.50.2300">
    <property type="match status" value="1"/>
</dbReference>
<evidence type="ECO:0000256" key="3">
    <source>
        <dbReference type="ARBA" id="ARBA00022553"/>
    </source>
</evidence>
<dbReference type="SMART" id="SM00342">
    <property type="entry name" value="HTH_ARAC"/>
    <property type="match status" value="1"/>
</dbReference>
<dbReference type="InterPro" id="IPR001789">
    <property type="entry name" value="Sig_transdc_resp-reg_receiver"/>
</dbReference>
<proteinExistence type="predicted"/>
<dbReference type="CDD" id="cd17536">
    <property type="entry name" value="REC_YesN-like"/>
    <property type="match status" value="1"/>
</dbReference>
<evidence type="ECO:0000256" key="8">
    <source>
        <dbReference type="PROSITE-ProRule" id="PRU00169"/>
    </source>
</evidence>
<feature type="domain" description="Response regulatory" evidence="10">
    <location>
        <begin position="3"/>
        <end position="120"/>
    </location>
</feature>
<dbReference type="PROSITE" id="PS01124">
    <property type="entry name" value="HTH_ARAC_FAMILY_2"/>
    <property type="match status" value="1"/>
</dbReference>
<evidence type="ECO:0000256" key="6">
    <source>
        <dbReference type="ARBA" id="ARBA00023125"/>
    </source>
</evidence>
<dbReference type="PANTHER" id="PTHR42713">
    <property type="entry name" value="HISTIDINE KINASE-RELATED"/>
    <property type="match status" value="1"/>
</dbReference>
<evidence type="ECO:0000313" key="12">
    <source>
        <dbReference type="Proteomes" id="UP000009326"/>
    </source>
</evidence>
<keyword evidence="7" id="KW-0804">Transcription</keyword>
<dbReference type="GO" id="GO:0005737">
    <property type="term" value="C:cytoplasm"/>
    <property type="evidence" value="ECO:0007669"/>
    <property type="project" value="UniProtKB-SubCell"/>
</dbReference>
<dbReference type="EMBL" id="CAKC01000009">
    <property type="protein sequence ID" value="CCI86291.1"/>
    <property type="molecule type" value="Genomic_DNA"/>
</dbReference>
<sequence>MYSLMLVDDEYMILRGMQKLIDWASFDIKIVCAEKSPKAALEFLKQNQVDILISDMNMAELDGAEFLPAVRACRPDIQIIVLSGYSDFTYAKAGIESGIIDYLEKPVDPDELEEIIQKAIKRIEQSKQKDRLELEHLANKILSGEEKLTKPDEVQLLVCDDQLSIPNISCSDMVMGPIFKEDKKVYLLKQLPEGLPALKGKVVIDREVAIIEVSHHYHLMKAAFSRAQFLELDQVYLDLSQEKPPLESSSFWDQIDFRYIANNEFKTLFEAKIQELAQTNLTISGVKKLLRTLLLKLYENYQVSREQMVEMIAKIDQADRISTIVEVIESEVADYIYHNRKQYPELIEQVLDITREHYEQKLSLSKLSKELNVNNVYLGALFKKHLDKSYAQYLNEFRIARAVELLQDHKLDTNEIAIAVGYPTANYFFKVFKTELGMTPKEYRHQLKEKIG</sequence>
<dbReference type="Proteomes" id="UP000009326">
    <property type="component" value="Unassembled WGS sequence"/>
</dbReference>
<dbReference type="AlphaFoldDB" id="I7LC93"/>
<keyword evidence="2" id="KW-0963">Cytoplasm</keyword>
<evidence type="ECO:0000256" key="7">
    <source>
        <dbReference type="ARBA" id="ARBA00023163"/>
    </source>
</evidence>
<dbReference type="Pfam" id="PF00072">
    <property type="entry name" value="Response_reg"/>
    <property type="match status" value="1"/>
</dbReference>
<dbReference type="InterPro" id="IPR051552">
    <property type="entry name" value="HptR"/>
</dbReference>
<feature type="modified residue" description="4-aspartylphosphate" evidence="8">
    <location>
        <position position="55"/>
    </location>
</feature>
<reference evidence="11 12" key="1">
    <citation type="submission" date="2012-06" db="EMBL/GenBank/DDBJ databases">
        <title>Draft genome sequence of Lactobacillus gigeriorum CRBIP 24.85T, isolated from chicken crop.</title>
        <authorList>
            <person name="Cousin S."/>
            <person name="Ma L."/>
            <person name="Creno S."/>
            <person name="Clermont D."/>
            <person name="Loux V."/>
            <person name="Bizet C."/>
            <person name="Bouchier C."/>
        </authorList>
    </citation>
    <scope>NUCLEOTIDE SEQUENCE [LARGE SCALE GENOMIC DNA]</scope>
    <source>
        <strain evidence="12">CRBIP 24.85T</strain>
    </source>
</reference>
<keyword evidence="5" id="KW-0805">Transcription regulation</keyword>
<evidence type="ECO:0000256" key="5">
    <source>
        <dbReference type="ARBA" id="ARBA00023015"/>
    </source>
</evidence>
<dbReference type="GO" id="GO:0000160">
    <property type="term" value="P:phosphorelay signal transduction system"/>
    <property type="evidence" value="ECO:0007669"/>
    <property type="project" value="UniProtKB-KW"/>
</dbReference>
<dbReference type="InterPro" id="IPR009057">
    <property type="entry name" value="Homeodomain-like_sf"/>
</dbReference>
<evidence type="ECO:0000259" key="9">
    <source>
        <dbReference type="PROSITE" id="PS01124"/>
    </source>
</evidence>
<protein>
    <submittedName>
        <fullName evidence="11">Two-component response regulator</fullName>
    </submittedName>
</protein>
<dbReference type="Pfam" id="PF12833">
    <property type="entry name" value="HTH_18"/>
    <property type="match status" value="1"/>
</dbReference>
<keyword evidence="6" id="KW-0238">DNA-binding</keyword>
<dbReference type="SUPFAM" id="SSF52172">
    <property type="entry name" value="CheY-like"/>
    <property type="match status" value="1"/>
</dbReference>
<dbReference type="PROSITE" id="PS50110">
    <property type="entry name" value="RESPONSE_REGULATORY"/>
    <property type="match status" value="1"/>
</dbReference>
<gene>
    <name evidence="11" type="ORF">BN52_06360</name>
</gene>
<name>I7LC93_9LACO</name>